<evidence type="ECO:0000259" key="7">
    <source>
        <dbReference type="Pfam" id="PF08245"/>
    </source>
</evidence>
<evidence type="ECO:0000313" key="8">
    <source>
        <dbReference type="EMBL" id="MBO8470367.1"/>
    </source>
</evidence>
<evidence type="ECO:0000256" key="5">
    <source>
        <dbReference type="ARBA" id="ARBA00022840"/>
    </source>
</evidence>
<evidence type="ECO:0000256" key="1">
    <source>
        <dbReference type="ARBA" id="ARBA00008276"/>
    </source>
</evidence>
<reference evidence="8" key="2">
    <citation type="journal article" date="2021" name="PeerJ">
        <title>Extensive microbial diversity within the chicken gut microbiome revealed by metagenomics and culture.</title>
        <authorList>
            <person name="Gilroy R."/>
            <person name="Ravi A."/>
            <person name="Getino M."/>
            <person name="Pursley I."/>
            <person name="Horton D.L."/>
            <person name="Alikhan N.F."/>
            <person name="Baker D."/>
            <person name="Gharbi K."/>
            <person name="Hall N."/>
            <person name="Watson M."/>
            <person name="Adriaenssens E.M."/>
            <person name="Foster-Nyarko E."/>
            <person name="Jarju S."/>
            <person name="Secka A."/>
            <person name="Antonio M."/>
            <person name="Oren A."/>
            <person name="Chaudhuri R.R."/>
            <person name="La Ragione R."/>
            <person name="Hildebrand F."/>
            <person name="Pallen M.J."/>
        </authorList>
    </citation>
    <scope>NUCLEOTIDE SEQUENCE</scope>
    <source>
        <strain evidence="8">B2-22910</strain>
    </source>
</reference>
<dbReference type="Gene3D" id="3.40.1190.10">
    <property type="entry name" value="Mur-like, catalytic domain"/>
    <property type="match status" value="1"/>
</dbReference>
<dbReference type="PROSITE" id="PS01011">
    <property type="entry name" value="FOLYLPOLYGLU_SYNT_1"/>
    <property type="match status" value="1"/>
</dbReference>
<dbReference type="InterPro" id="IPR036615">
    <property type="entry name" value="Mur_ligase_C_dom_sf"/>
</dbReference>
<accession>A0A9D9IDG2</accession>
<evidence type="ECO:0000256" key="2">
    <source>
        <dbReference type="ARBA" id="ARBA00022598"/>
    </source>
</evidence>
<name>A0A9D9IDG2_9BACT</name>
<dbReference type="Gene3D" id="3.90.190.20">
    <property type="entry name" value="Mur ligase, C-terminal domain"/>
    <property type="match status" value="1"/>
</dbReference>
<protein>
    <submittedName>
        <fullName evidence="8">Bifunctional folylpolyglutamate synthase/dihydrofolate synthase</fullName>
    </submittedName>
</protein>
<keyword evidence="3" id="KW-0479">Metal-binding</keyword>
<dbReference type="InterPro" id="IPR013221">
    <property type="entry name" value="Mur_ligase_cen"/>
</dbReference>
<dbReference type="Proteomes" id="UP000823603">
    <property type="component" value="Unassembled WGS sequence"/>
</dbReference>
<dbReference type="GO" id="GO:0046872">
    <property type="term" value="F:metal ion binding"/>
    <property type="evidence" value="ECO:0007669"/>
    <property type="project" value="UniProtKB-KW"/>
</dbReference>
<dbReference type="SUPFAM" id="SSF53244">
    <property type="entry name" value="MurD-like peptide ligases, peptide-binding domain"/>
    <property type="match status" value="1"/>
</dbReference>
<keyword evidence="6" id="KW-0460">Magnesium</keyword>
<dbReference type="PANTHER" id="PTHR11136:SF0">
    <property type="entry name" value="DIHYDROFOLATE SYNTHETASE-RELATED"/>
    <property type="match status" value="1"/>
</dbReference>
<organism evidence="8 9">
    <name type="scientific">Candidatus Cryptobacteroides faecavium</name>
    <dbReference type="NCBI Taxonomy" id="2840762"/>
    <lineage>
        <taxon>Bacteria</taxon>
        <taxon>Pseudomonadati</taxon>
        <taxon>Bacteroidota</taxon>
        <taxon>Bacteroidia</taxon>
        <taxon>Bacteroidales</taxon>
        <taxon>Candidatus Cryptobacteroides</taxon>
    </lineage>
</organism>
<dbReference type="SUPFAM" id="SSF53623">
    <property type="entry name" value="MurD-like peptide ligases, catalytic domain"/>
    <property type="match status" value="1"/>
</dbReference>
<dbReference type="InterPro" id="IPR018109">
    <property type="entry name" value="Folylpolyglutamate_synth_CS"/>
</dbReference>
<reference evidence="8" key="1">
    <citation type="submission" date="2020-10" db="EMBL/GenBank/DDBJ databases">
        <authorList>
            <person name="Gilroy R."/>
        </authorList>
    </citation>
    <scope>NUCLEOTIDE SEQUENCE</scope>
    <source>
        <strain evidence="8">B2-22910</strain>
    </source>
</reference>
<feature type="domain" description="Mur ligase central" evidence="7">
    <location>
        <begin position="63"/>
        <end position="291"/>
    </location>
</feature>
<dbReference type="InterPro" id="IPR001645">
    <property type="entry name" value="Folylpolyglutamate_synth"/>
</dbReference>
<dbReference type="GO" id="GO:0004326">
    <property type="term" value="F:tetrahydrofolylpolyglutamate synthase activity"/>
    <property type="evidence" value="ECO:0007669"/>
    <property type="project" value="InterPro"/>
</dbReference>
<dbReference type="InterPro" id="IPR036565">
    <property type="entry name" value="Mur-like_cat_sf"/>
</dbReference>
<gene>
    <name evidence="8" type="ORF">IAB82_01065</name>
</gene>
<evidence type="ECO:0000256" key="6">
    <source>
        <dbReference type="ARBA" id="ARBA00022842"/>
    </source>
</evidence>
<proteinExistence type="inferred from homology"/>
<dbReference type="Pfam" id="PF08245">
    <property type="entry name" value="Mur_ligase_M"/>
    <property type="match status" value="1"/>
</dbReference>
<dbReference type="AlphaFoldDB" id="A0A9D9IDG2"/>
<evidence type="ECO:0000313" key="9">
    <source>
        <dbReference type="Proteomes" id="UP000823603"/>
    </source>
</evidence>
<dbReference type="EMBL" id="JADIMB010000009">
    <property type="protein sequence ID" value="MBO8470367.1"/>
    <property type="molecule type" value="Genomic_DNA"/>
</dbReference>
<evidence type="ECO:0000256" key="4">
    <source>
        <dbReference type="ARBA" id="ARBA00022741"/>
    </source>
</evidence>
<evidence type="ECO:0000256" key="3">
    <source>
        <dbReference type="ARBA" id="ARBA00022723"/>
    </source>
</evidence>
<comment type="caution">
    <text evidence="8">The sequence shown here is derived from an EMBL/GenBank/DDBJ whole genome shotgun (WGS) entry which is preliminary data.</text>
</comment>
<dbReference type="GO" id="GO:0008841">
    <property type="term" value="F:dihydrofolate synthase activity"/>
    <property type="evidence" value="ECO:0007669"/>
    <property type="project" value="TreeGrafter"/>
</dbReference>
<dbReference type="NCBIfam" id="TIGR01499">
    <property type="entry name" value="folC"/>
    <property type="match status" value="1"/>
</dbReference>
<comment type="similarity">
    <text evidence="1">Belongs to the folylpolyglutamate synthase family.</text>
</comment>
<sequence>MGKLIKGKGYSEEAYGEMIKELFVRFPSFQKIGAGAYKPGLDRMEFFDSLAGHPHRRYRTVHIAGTNGKGSVSSMLASVLAAEGFKTGLYTSPHIMDFRERMRIIDGSGNGAAADYITKEEVWDFVARWSETFDHLEMSFFEITTAMAFSWFADRGVDVAVIETGLGGRLDSTNIITPELSVITNIGLDHCDMLGETLPEIAFEKAGIIKPEVPVVVGESDPATDPVFERKVLYSNLSSPVYMGDRTRIMSLLTFADKVTPSLWDGHAEILRDMDLKGEYQVKNLRTALAALDVLKVPCGDGKVVDAIVNTAARTDFHGRWEKLSDDPYVICDIGHNAHGLRYNFHQLSSMLSDGVCTSLIIVYGSVSDKDYESVFPLIPEDASIVFTSASGRRALPADTLKQKYADFCSWSGRPAGDVWCAPAVKDAVELAIGIYRSMAVRPSAQGGSGSQAGEGGPGPLIYIGGSTYVVSEAVNILQSYQ</sequence>
<keyword evidence="5" id="KW-0067">ATP-binding</keyword>
<keyword evidence="4" id="KW-0547">Nucleotide-binding</keyword>
<dbReference type="GO" id="GO:0005524">
    <property type="term" value="F:ATP binding"/>
    <property type="evidence" value="ECO:0007669"/>
    <property type="project" value="UniProtKB-KW"/>
</dbReference>
<dbReference type="PROSITE" id="PS01012">
    <property type="entry name" value="FOLYLPOLYGLU_SYNT_2"/>
    <property type="match status" value="1"/>
</dbReference>
<dbReference type="PANTHER" id="PTHR11136">
    <property type="entry name" value="FOLYLPOLYGLUTAMATE SYNTHASE-RELATED"/>
    <property type="match status" value="1"/>
</dbReference>
<dbReference type="GO" id="GO:0005737">
    <property type="term" value="C:cytoplasm"/>
    <property type="evidence" value="ECO:0007669"/>
    <property type="project" value="TreeGrafter"/>
</dbReference>
<keyword evidence="2" id="KW-0436">Ligase</keyword>